<keyword evidence="2" id="KW-1185">Reference proteome</keyword>
<proteinExistence type="predicted"/>
<sequence length="66" mass="7328">MGGLYLSNILGCFSGSSSSESKRYVCNGNVCVLRNQKEIIAEKKSKSERRKQSFGISSAYLSRRMS</sequence>
<evidence type="ECO:0000313" key="2">
    <source>
        <dbReference type="Proteomes" id="UP000828941"/>
    </source>
</evidence>
<name>A0ACB9L9R2_BAUVA</name>
<comment type="caution">
    <text evidence="1">The sequence shown here is derived from an EMBL/GenBank/DDBJ whole genome shotgun (WGS) entry which is preliminary data.</text>
</comment>
<evidence type="ECO:0000313" key="1">
    <source>
        <dbReference type="EMBL" id="KAI4306104.1"/>
    </source>
</evidence>
<dbReference type="EMBL" id="CM039437">
    <property type="protein sequence ID" value="KAI4306104.1"/>
    <property type="molecule type" value="Genomic_DNA"/>
</dbReference>
<gene>
    <name evidence="1" type="ORF">L6164_029412</name>
</gene>
<protein>
    <submittedName>
        <fullName evidence="1">Uncharacterized protein</fullName>
    </submittedName>
</protein>
<accession>A0ACB9L9R2</accession>
<organism evidence="1 2">
    <name type="scientific">Bauhinia variegata</name>
    <name type="common">Purple orchid tree</name>
    <name type="synonym">Phanera variegata</name>
    <dbReference type="NCBI Taxonomy" id="167791"/>
    <lineage>
        <taxon>Eukaryota</taxon>
        <taxon>Viridiplantae</taxon>
        <taxon>Streptophyta</taxon>
        <taxon>Embryophyta</taxon>
        <taxon>Tracheophyta</taxon>
        <taxon>Spermatophyta</taxon>
        <taxon>Magnoliopsida</taxon>
        <taxon>eudicotyledons</taxon>
        <taxon>Gunneridae</taxon>
        <taxon>Pentapetalae</taxon>
        <taxon>rosids</taxon>
        <taxon>fabids</taxon>
        <taxon>Fabales</taxon>
        <taxon>Fabaceae</taxon>
        <taxon>Cercidoideae</taxon>
        <taxon>Cercideae</taxon>
        <taxon>Bauhiniinae</taxon>
        <taxon>Bauhinia</taxon>
    </lineage>
</organism>
<reference evidence="1 2" key="1">
    <citation type="journal article" date="2022" name="DNA Res.">
        <title>Chromosomal-level genome assembly of the orchid tree Bauhinia variegata (Leguminosae; Cercidoideae) supports the allotetraploid origin hypothesis of Bauhinia.</title>
        <authorList>
            <person name="Zhong Y."/>
            <person name="Chen Y."/>
            <person name="Zheng D."/>
            <person name="Pang J."/>
            <person name="Liu Y."/>
            <person name="Luo S."/>
            <person name="Meng S."/>
            <person name="Qian L."/>
            <person name="Wei D."/>
            <person name="Dai S."/>
            <person name="Zhou R."/>
        </authorList>
    </citation>
    <scope>NUCLEOTIDE SEQUENCE [LARGE SCALE GENOMIC DNA]</scope>
    <source>
        <strain evidence="1">BV-YZ2020</strain>
    </source>
</reference>
<dbReference type="Proteomes" id="UP000828941">
    <property type="component" value="Chromosome 12"/>
</dbReference>